<dbReference type="GO" id="GO:0004386">
    <property type="term" value="F:helicase activity"/>
    <property type="evidence" value="ECO:0007669"/>
    <property type="project" value="UniProtKB-KW"/>
</dbReference>
<dbReference type="GO" id="GO:0044715">
    <property type="term" value="F:8-oxo-dGDP phosphatase activity"/>
    <property type="evidence" value="ECO:0007669"/>
    <property type="project" value="TreeGrafter"/>
</dbReference>
<keyword evidence="13" id="KW-0067">ATP-binding</keyword>
<keyword evidence="3" id="KW-0515">Mutator protein</keyword>
<dbReference type="PANTHER" id="PTHR47707:SF1">
    <property type="entry name" value="NUDIX HYDROLASE FAMILY PROTEIN"/>
    <property type="match status" value="1"/>
</dbReference>
<dbReference type="EMBL" id="JGYX01000003">
    <property type="protein sequence ID" value="KFI60766.1"/>
    <property type="molecule type" value="Genomic_DNA"/>
</dbReference>
<evidence type="ECO:0000256" key="4">
    <source>
        <dbReference type="ARBA" id="ARBA00022705"/>
    </source>
</evidence>
<reference evidence="13 14" key="1">
    <citation type="submission" date="2014-03" db="EMBL/GenBank/DDBJ databases">
        <title>Genomics of Bifidobacteria.</title>
        <authorList>
            <person name="Ventura M."/>
            <person name="Milani C."/>
            <person name="Lugli G.A."/>
        </authorList>
    </citation>
    <scope>NUCLEOTIDE SEQUENCE [LARGE SCALE GENOMIC DNA]</scope>
    <source>
        <strain evidence="13 14">LMG 11586</strain>
    </source>
</reference>
<dbReference type="PANTHER" id="PTHR47707">
    <property type="entry name" value="8-OXO-DGTP DIPHOSPHATASE"/>
    <property type="match status" value="1"/>
</dbReference>
<comment type="catalytic activity">
    <reaction evidence="10">
        <text>8-oxo-dGTP + H2O = 8-oxo-dGMP + diphosphate + H(+)</text>
        <dbReference type="Rhea" id="RHEA:31575"/>
        <dbReference type="ChEBI" id="CHEBI:15377"/>
        <dbReference type="ChEBI" id="CHEBI:15378"/>
        <dbReference type="ChEBI" id="CHEBI:33019"/>
        <dbReference type="ChEBI" id="CHEBI:63224"/>
        <dbReference type="ChEBI" id="CHEBI:77896"/>
        <dbReference type="EC" id="3.6.1.55"/>
    </reaction>
</comment>
<dbReference type="AlphaFoldDB" id="A0A087APR6"/>
<dbReference type="GO" id="GO:0008413">
    <property type="term" value="F:8-oxo-7,8-dihydroguanosine triphosphate pyrophosphatase activity"/>
    <property type="evidence" value="ECO:0007669"/>
    <property type="project" value="TreeGrafter"/>
</dbReference>
<evidence type="ECO:0000256" key="8">
    <source>
        <dbReference type="ARBA" id="ARBA00022842"/>
    </source>
</evidence>
<keyword evidence="14" id="KW-1185">Reference proteome</keyword>
<dbReference type="Gene3D" id="3.30.870.10">
    <property type="entry name" value="Endonuclease Chain A"/>
    <property type="match status" value="1"/>
</dbReference>
<dbReference type="eggNOG" id="COG3886">
    <property type="taxonomic scope" value="Bacteria"/>
</dbReference>
<evidence type="ECO:0000256" key="5">
    <source>
        <dbReference type="ARBA" id="ARBA00022723"/>
    </source>
</evidence>
<dbReference type="Pfam" id="PF00293">
    <property type="entry name" value="NUDIX"/>
    <property type="match status" value="1"/>
</dbReference>
<dbReference type="GO" id="GO:0046872">
    <property type="term" value="F:metal ion binding"/>
    <property type="evidence" value="ECO:0007669"/>
    <property type="project" value="UniProtKB-KW"/>
</dbReference>
<evidence type="ECO:0000256" key="10">
    <source>
        <dbReference type="ARBA" id="ARBA00035861"/>
    </source>
</evidence>
<dbReference type="InterPro" id="IPR000086">
    <property type="entry name" value="NUDIX_hydrolase_dom"/>
</dbReference>
<evidence type="ECO:0000256" key="1">
    <source>
        <dbReference type="ARBA" id="ARBA00001946"/>
    </source>
</evidence>
<evidence type="ECO:0000256" key="7">
    <source>
        <dbReference type="ARBA" id="ARBA00022801"/>
    </source>
</evidence>
<dbReference type="GO" id="GO:0035539">
    <property type="term" value="F:8-oxo-7,8-dihydrodeoxyguanosine triphosphate pyrophosphatase activity"/>
    <property type="evidence" value="ECO:0007669"/>
    <property type="project" value="UniProtKB-EC"/>
</dbReference>
<dbReference type="PROSITE" id="PS51462">
    <property type="entry name" value="NUDIX"/>
    <property type="match status" value="1"/>
</dbReference>
<keyword evidence="9" id="KW-0234">DNA repair</keyword>
<evidence type="ECO:0000313" key="13">
    <source>
        <dbReference type="EMBL" id="KFI60766.1"/>
    </source>
</evidence>
<dbReference type="GO" id="GO:0006260">
    <property type="term" value="P:DNA replication"/>
    <property type="evidence" value="ECO:0007669"/>
    <property type="project" value="UniProtKB-KW"/>
</dbReference>
<comment type="caution">
    <text evidence="13">The sequence shown here is derived from an EMBL/GenBank/DDBJ whole genome shotgun (WGS) entry which is preliminary data.</text>
</comment>
<evidence type="ECO:0000256" key="6">
    <source>
        <dbReference type="ARBA" id="ARBA00022763"/>
    </source>
</evidence>
<keyword evidence="6" id="KW-0227">DNA damage</keyword>
<dbReference type="GO" id="GO:0044716">
    <property type="term" value="F:8-oxo-GDP phosphatase activity"/>
    <property type="evidence" value="ECO:0007669"/>
    <property type="project" value="TreeGrafter"/>
</dbReference>
<evidence type="ECO:0000313" key="14">
    <source>
        <dbReference type="Proteomes" id="UP000029046"/>
    </source>
</evidence>
<dbReference type="Gene3D" id="3.90.79.10">
    <property type="entry name" value="Nucleoside Triphosphate Pyrophosphohydrolase"/>
    <property type="match status" value="1"/>
</dbReference>
<dbReference type="eggNOG" id="COG0494">
    <property type="taxonomic scope" value="Bacteria"/>
</dbReference>
<evidence type="ECO:0000256" key="3">
    <source>
        <dbReference type="ARBA" id="ARBA00022457"/>
    </source>
</evidence>
<evidence type="ECO:0000256" key="11">
    <source>
        <dbReference type="ARBA" id="ARBA00038905"/>
    </source>
</evidence>
<dbReference type="Proteomes" id="UP000029046">
    <property type="component" value="Unassembled WGS sequence"/>
</dbReference>
<keyword evidence="5" id="KW-0479">Metal-binding</keyword>
<accession>A0A087APR6</accession>
<comment type="similarity">
    <text evidence="2">Belongs to the Nudix hydrolase family.</text>
</comment>
<dbReference type="CDD" id="cd03425">
    <property type="entry name" value="NUDIX_MutT_NudA_like"/>
    <property type="match status" value="1"/>
</dbReference>
<name>A0A087APR6_9BIFI</name>
<dbReference type="InterPro" id="IPR015797">
    <property type="entry name" value="NUDIX_hydrolase-like_dom_sf"/>
</dbReference>
<dbReference type="InterPro" id="IPR047127">
    <property type="entry name" value="MutT-like"/>
</dbReference>
<sequence>MEENETVGTDTGKLIDVVGAAIVRDGKVLCARRGNGKSLAGYWEFPGGKVKPGESRREALRREIEEELLCEVTIADEVCTSIQRYDFGTVQLTTFICHLESGTPRLTEHQEIRWERPEDMPSLYWAPADVEAVQLISVMNLDRKQGSTMTDASESPLDNVTSELIEHVPGATSSVLEDVMSGLIKRRPDAPGIYAPRLIANHPGNTMGDVIGEELENADSFDMSVAFVSAEAVKSLFEDFKSSAERSGSAQRSRLITSTKNHFNTPAAFWDLLRLKHVTGVDVRIWNGGTDRSAHSGAQGQPFHPKGYVFARHLEDGSPTTICMSAVPT</sequence>
<dbReference type="EC" id="3.6.1.55" evidence="11"/>
<keyword evidence="7" id="KW-0378">Hydrolase</keyword>
<dbReference type="SUPFAM" id="SSF55811">
    <property type="entry name" value="Nudix"/>
    <property type="match status" value="1"/>
</dbReference>
<organism evidence="13 14">
    <name type="scientific">Bifidobacterium pullorum subsp. gallinarum</name>
    <dbReference type="NCBI Taxonomy" id="78344"/>
    <lineage>
        <taxon>Bacteria</taxon>
        <taxon>Bacillati</taxon>
        <taxon>Actinomycetota</taxon>
        <taxon>Actinomycetes</taxon>
        <taxon>Bifidobacteriales</taxon>
        <taxon>Bifidobacteriaceae</taxon>
        <taxon>Bifidobacterium</taxon>
    </lineage>
</organism>
<gene>
    <name evidence="13" type="ORF">BIGA_1233</name>
</gene>
<feature type="domain" description="Nudix hydrolase" evidence="12">
    <location>
        <begin position="13"/>
        <end position="137"/>
    </location>
</feature>
<evidence type="ECO:0000259" key="12">
    <source>
        <dbReference type="PROSITE" id="PS51462"/>
    </source>
</evidence>
<protein>
    <recommendedName>
        <fullName evidence="11">8-oxo-dGTP diphosphatase</fullName>
        <ecNumber evidence="11">3.6.1.55</ecNumber>
    </recommendedName>
</protein>
<keyword evidence="4" id="KW-0235">DNA replication</keyword>
<proteinExistence type="inferred from homology"/>
<keyword evidence="13" id="KW-0347">Helicase</keyword>
<evidence type="ECO:0000256" key="9">
    <source>
        <dbReference type="ARBA" id="ARBA00023204"/>
    </source>
</evidence>
<comment type="cofactor">
    <cofactor evidence="1">
        <name>Mg(2+)</name>
        <dbReference type="ChEBI" id="CHEBI:18420"/>
    </cofactor>
</comment>
<keyword evidence="13" id="KW-0547">Nucleotide-binding</keyword>
<evidence type="ECO:0000256" key="2">
    <source>
        <dbReference type="ARBA" id="ARBA00005582"/>
    </source>
</evidence>
<dbReference type="GO" id="GO:0006281">
    <property type="term" value="P:DNA repair"/>
    <property type="evidence" value="ECO:0007669"/>
    <property type="project" value="UniProtKB-KW"/>
</dbReference>
<keyword evidence="8" id="KW-0460">Magnesium</keyword>